<dbReference type="GO" id="GO:0003700">
    <property type="term" value="F:DNA-binding transcription factor activity"/>
    <property type="evidence" value="ECO:0007669"/>
    <property type="project" value="InterPro"/>
</dbReference>
<accession>A0A848KUU8</accession>
<dbReference type="InterPro" id="IPR050204">
    <property type="entry name" value="AraC_XylS_family_regulators"/>
</dbReference>
<dbReference type="Gene3D" id="1.10.10.60">
    <property type="entry name" value="Homeodomain-like"/>
    <property type="match status" value="1"/>
</dbReference>
<evidence type="ECO:0000256" key="1">
    <source>
        <dbReference type="ARBA" id="ARBA00023015"/>
    </source>
</evidence>
<evidence type="ECO:0000313" key="6">
    <source>
        <dbReference type="Proteomes" id="UP000550729"/>
    </source>
</evidence>
<proteinExistence type="predicted"/>
<gene>
    <name evidence="5" type="ORF">HH308_15690</name>
</gene>
<dbReference type="GO" id="GO:0043565">
    <property type="term" value="F:sequence-specific DNA binding"/>
    <property type="evidence" value="ECO:0007669"/>
    <property type="project" value="InterPro"/>
</dbReference>
<dbReference type="InterPro" id="IPR046532">
    <property type="entry name" value="DUF6597"/>
</dbReference>
<dbReference type="RefSeq" id="WP_170195158.1">
    <property type="nucleotide sequence ID" value="NZ_JABBNB010000015.1"/>
</dbReference>
<evidence type="ECO:0000256" key="3">
    <source>
        <dbReference type="ARBA" id="ARBA00023163"/>
    </source>
</evidence>
<dbReference type="Pfam" id="PF20240">
    <property type="entry name" value="DUF6597"/>
    <property type="match status" value="1"/>
</dbReference>
<dbReference type="PANTHER" id="PTHR46796">
    <property type="entry name" value="HTH-TYPE TRANSCRIPTIONAL ACTIVATOR RHAS-RELATED"/>
    <property type="match status" value="1"/>
</dbReference>
<dbReference type="Pfam" id="PF12833">
    <property type="entry name" value="HTH_18"/>
    <property type="match status" value="1"/>
</dbReference>
<dbReference type="Proteomes" id="UP000550729">
    <property type="component" value="Unassembled WGS sequence"/>
</dbReference>
<comment type="caution">
    <text evidence="5">The sequence shown here is derived from an EMBL/GenBank/DDBJ whole genome shotgun (WGS) entry which is preliminary data.</text>
</comment>
<dbReference type="SMART" id="SM00342">
    <property type="entry name" value="HTH_ARAC"/>
    <property type="match status" value="1"/>
</dbReference>
<keyword evidence="1" id="KW-0805">Transcription regulation</keyword>
<keyword evidence="2" id="KW-0238">DNA-binding</keyword>
<dbReference type="InterPro" id="IPR018060">
    <property type="entry name" value="HTH_AraC"/>
</dbReference>
<dbReference type="EMBL" id="JABBNB010000015">
    <property type="protein sequence ID" value="NMO02654.1"/>
    <property type="molecule type" value="Genomic_DNA"/>
</dbReference>
<feature type="domain" description="HTH araC/xylS-type" evidence="4">
    <location>
        <begin position="179"/>
        <end position="279"/>
    </location>
</feature>
<dbReference type="PANTHER" id="PTHR46796:SF15">
    <property type="entry name" value="BLL1074 PROTEIN"/>
    <property type="match status" value="1"/>
</dbReference>
<evidence type="ECO:0000256" key="2">
    <source>
        <dbReference type="ARBA" id="ARBA00023125"/>
    </source>
</evidence>
<keyword evidence="6" id="KW-1185">Reference proteome</keyword>
<evidence type="ECO:0000259" key="4">
    <source>
        <dbReference type="PROSITE" id="PS01124"/>
    </source>
</evidence>
<name>A0A848KUU8_9ACTN</name>
<dbReference type="InterPro" id="IPR009057">
    <property type="entry name" value="Homeodomain-like_sf"/>
</dbReference>
<dbReference type="PROSITE" id="PS01124">
    <property type="entry name" value="HTH_ARAC_FAMILY_2"/>
    <property type="match status" value="1"/>
</dbReference>
<reference evidence="5 6" key="1">
    <citation type="submission" date="2020-04" db="EMBL/GenBank/DDBJ databases">
        <title>Gordonia sp. nov. TBRC 11910.</title>
        <authorList>
            <person name="Suriyachadkun C."/>
        </authorList>
    </citation>
    <scope>NUCLEOTIDE SEQUENCE [LARGE SCALE GENOMIC DNA]</scope>
    <source>
        <strain evidence="5 6">TBRC 11910</strain>
    </source>
</reference>
<sequence>MKPPSDDTRGIIAPTRMMRFVDFARYPAPAELDGLVSWFWSVKWDLPMGFVHPQQVLAHPGVNISVGVAPPPGADPPPGPYPLGAFFNGVTTTLSTRTLSGSGWNIAGLTTPGAFGAWVDDVGAYNDTHLPLSDVLPVAADLAENVAAQEFSVAAETIGEALIAALARRRAARIASAREVARITVAAQDDRSIRTTGQLAALAGVTERTLQRMFASFVGVSPAWVIRRYRLIDAAEHARAGGPVDWAELAVDLGYADQSHLTRDFTATIGISPAAYATQQTGEES</sequence>
<dbReference type="SUPFAM" id="SSF46689">
    <property type="entry name" value="Homeodomain-like"/>
    <property type="match status" value="1"/>
</dbReference>
<dbReference type="AlphaFoldDB" id="A0A848KUU8"/>
<evidence type="ECO:0000313" key="5">
    <source>
        <dbReference type="EMBL" id="NMO02654.1"/>
    </source>
</evidence>
<organism evidence="5 6">
    <name type="scientific">Gordonia asplenii</name>
    <dbReference type="NCBI Taxonomy" id="2725283"/>
    <lineage>
        <taxon>Bacteria</taxon>
        <taxon>Bacillati</taxon>
        <taxon>Actinomycetota</taxon>
        <taxon>Actinomycetes</taxon>
        <taxon>Mycobacteriales</taxon>
        <taxon>Gordoniaceae</taxon>
        <taxon>Gordonia</taxon>
    </lineage>
</organism>
<protein>
    <submittedName>
        <fullName evidence="5">AraC family transcriptional regulator</fullName>
    </submittedName>
</protein>
<keyword evidence="3" id="KW-0804">Transcription</keyword>